<dbReference type="SMART" id="SM00448">
    <property type="entry name" value="REC"/>
    <property type="match status" value="1"/>
</dbReference>
<dbReference type="InterPro" id="IPR046947">
    <property type="entry name" value="LytR-like"/>
</dbReference>
<gene>
    <name evidence="4" type="ORF">EDD63_13317</name>
</gene>
<sequence>MSMTQLIRIAICEDNTADATHLKQLLAQSGFETQIEAFTSGEEFIEHMQPFIYDVIFLDICMKEINGITLAEHIRKQDSHTQLVFTTSNNEYALVGYRVQALQYLIKPVKSEDINQVLQQVRKQKEDVRYIPFVSEGKRIDVACQRIMYIEIYGKNTMIHTTDGPICVHLSIDVMSQLLPSSFVRTHRSYIVNFNYVKKLEEDFIMENGAKIYIRKKGAEEIKQKWHDFLIESTRGDSHDI</sequence>
<feature type="domain" description="Response regulatory" evidence="2">
    <location>
        <begin position="8"/>
        <end position="122"/>
    </location>
</feature>
<feature type="domain" description="HTH LytTR-type" evidence="3">
    <location>
        <begin position="131"/>
        <end position="228"/>
    </location>
</feature>
<dbReference type="Pfam" id="PF00072">
    <property type="entry name" value="Response_reg"/>
    <property type="match status" value="1"/>
</dbReference>
<dbReference type="InterPro" id="IPR007492">
    <property type="entry name" value="LytTR_DNA-bd_dom"/>
</dbReference>
<evidence type="ECO:0000259" key="2">
    <source>
        <dbReference type="PROSITE" id="PS50110"/>
    </source>
</evidence>
<proteinExistence type="predicted"/>
<keyword evidence="1" id="KW-0597">Phosphoprotein</keyword>
<dbReference type="Pfam" id="PF04397">
    <property type="entry name" value="LytTR"/>
    <property type="match status" value="1"/>
</dbReference>
<dbReference type="SUPFAM" id="SSF52172">
    <property type="entry name" value="CheY-like"/>
    <property type="match status" value="1"/>
</dbReference>
<evidence type="ECO:0000313" key="4">
    <source>
        <dbReference type="EMBL" id="TDW14734.1"/>
    </source>
</evidence>
<keyword evidence="5" id="KW-1185">Reference proteome</keyword>
<dbReference type="Gene3D" id="2.40.50.1020">
    <property type="entry name" value="LytTr DNA-binding domain"/>
    <property type="match status" value="1"/>
</dbReference>
<dbReference type="PANTHER" id="PTHR37299:SF1">
    <property type="entry name" value="STAGE 0 SPORULATION PROTEIN A HOMOLOG"/>
    <property type="match status" value="1"/>
</dbReference>
<dbReference type="GO" id="GO:0003677">
    <property type="term" value="F:DNA binding"/>
    <property type="evidence" value="ECO:0007669"/>
    <property type="project" value="InterPro"/>
</dbReference>
<accession>A0A4V3G6C4</accession>
<reference evidence="4 5" key="1">
    <citation type="submission" date="2019-03" db="EMBL/GenBank/DDBJ databases">
        <title>Genomic Encyclopedia of Type Strains, Phase IV (KMG-IV): sequencing the most valuable type-strain genomes for metagenomic binning, comparative biology and taxonomic classification.</title>
        <authorList>
            <person name="Goeker M."/>
        </authorList>
    </citation>
    <scope>NUCLEOTIDE SEQUENCE [LARGE SCALE GENOMIC DNA]</scope>
    <source>
        <strain evidence="4 5">DSM 28867</strain>
    </source>
</reference>
<dbReference type="OrthoDB" id="1653482at2"/>
<dbReference type="RefSeq" id="WP_134170456.1">
    <property type="nucleotide sequence ID" value="NZ_SODD01000033.1"/>
</dbReference>
<feature type="modified residue" description="4-aspartylphosphate" evidence="1">
    <location>
        <position position="59"/>
    </location>
</feature>
<name>A0A4V3G6C4_9FIRM</name>
<organism evidence="4 5">
    <name type="scientific">Breznakia blatticola</name>
    <dbReference type="NCBI Taxonomy" id="1754012"/>
    <lineage>
        <taxon>Bacteria</taxon>
        <taxon>Bacillati</taxon>
        <taxon>Bacillota</taxon>
        <taxon>Erysipelotrichia</taxon>
        <taxon>Erysipelotrichales</taxon>
        <taxon>Erysipelotrichaceae</taxon>
        <taxon>Breznakia</taxon>
    </lineage>
</organism>
<dbReference type="AlphaFoldDB" id="A0A4V3G6C4"/>
<dbReference type="SMART" id="SM00850">
    <property type="entry name" value="LytTR"/>
    <property type="match status" value="1"/>
</dbReference>
<dbReference type="EMBL" id="SODD01000033">
    <property type="protein sequence ID" value="TDW14734.1"/>
    <property type="molecule type" value="Genomic_DNA"/>
</dbReference>
<dbReference type="PROSITE" id="PS50110">
    <property type="entry name" value="RESPONSE_REGULATORY"/>
    <property type="match status" value="1"/>
</dbReference>
<dbReference type="InterPro" id="IPR001789">
    <property type="entry name" value="Sig_transdc_resp-reg_receiver"/>
</dbReference>
<evidence type="ECO:0000259" key="3">
    <source>
        <dbReference type="PROSITE" id="PS50930"/>
    </source>
</evidence>
<protein>
    <submittedName>
        <fullName evidence="4">LytTR family two component transcriptional regulator</fullName>
    </submittedName>
</protein>
<dbReference type="GO" id="GO:0000156">
    <property type="term" value="F:phosphorelay response regulator activity"/>
    <property type="evidence" value="ECO:0007669"/>
    <property type="project" value="InterPro"/>
</dbReference>
<dbReference type="PANTHER" id="PTHR37299">
    <property type="entry name" value="TRANSCRIPTIONAL REGULATOR-RELATED"/>
    <property type="match status" value="1"/>
</dbReference>
<evidence type="ECO:0000256" key="1">
    <source>
        <dbReference type="PROSITE-ProRule" id="PRU00169"/>
    </source>
</evidence>
<evidence type="ECO:0000313" key="5">
    <source>
        <dbReference type="Proteomes" id="UP000294743"/>
    </source>
</evidence>
<dbReference type="InterPro" id="IPR011006">
    <property type="entry name" value="CheY-like_superfamily"/>
</dbReference>
<dbReference type="Gene3D" id="3.40.50.2300">
    <property type="match status" value="1"/>
</dbReference>
<dbReference type="Proteomes" id="UP000294743">
    <property type="component" value="Unassembled WGS sequence"/>
</dbReference>
<comment type="caution">
    <text evidence="4">The sequence shown here is derived from an EMBL/GenBank/DDBJ whole genome shotgun (WGS) entry which is preliminary data.</text>
</comment>
<dbReference type="PROSITE" id="PS50930">
    <property type="entry name" value="HTH_LYTTR"/>
    <property type="match status" value="1"/>
</dbReference>